<dbReference type="OrthoDB" id="406505at2759"/>
<dbReference type="SUPFAM" id="SSF50685">
    <property type="entry name" value="Barwin-like endoglucanases"/>
    <property type="match status" value="1"/>
</dbReference>
<dbReference type="InterPro" id="IPR051477">
    <property type="entry name" value="Expansin_CellWall"/>
</dbReference>
<dbReference type="PANTHER" id="PTHR31836">
    <property type="match status" value="1"/>
</dbReference>
<accession>A0A9P6JWN3</accession>
<dbReference type="PANTHER" id="PTHR31836:SF22">
    <property type="entry name" value="RLPA-LIKE PROTEIN DOUBLE-PSI BETA-BARREL DOMAIN-CONTAINING PROTEIN"/>
    <property type="match status" value="1"/>
</dbReference>
<dbReference type="EMBL" id="MU157825">
    <property type="protein sequence ID" value="KAF9534815.1"/>
    <property type="molecule type" value="Genomic_DNA"/>
</dbReference>
<evidence type="ECO:0008006" key="5">
    <source>
        <dbReference type="Google" id="ProtNLM"/>
    </source>
</evidence>
<dbReference type="InterPro" id="IPR036908">
    <property type="entry name" value="RlpA-like_sf"/>
</dbReference>
<evidence type="ECO:0000256" key="1">
    <source>
        <dbReference type="ARBA" id="ARBA00022729"/>
    </source>
</evidence>
<dbReference type="Proteomes" id="UP000807306">
    <property type="component" value="Unassembled WGS sequence"/>
</dbReference>
<sequence length="231" mass="25482">MIALCIYYFVLLLAYLGRSTTATRTPSSQNLAAAKYSTAHSLGDGYQFDPRDGWEAINMTDLQYKYKRSPGHSGTHDSSKSHKPGIAHIGKIVASSVDRIFKGLKGIGKPEPVIITWYTGHDLKNPSCWSDGNWAPTDNSFACALTMEGWKGKPKCFKFLELCNTPKKCVFVRVVDTCAGCAPGSKHVDLTKAAFKQLADLDEGKTEVQCRGATEPDTWVDRLWGPKVHHN</sequence>
<reference evidence="3" key="1">
    <citation type="submission" date="2020-11" db="EMBL/GenBank/DDBJ databases">
        <authorList>
            <consortium name="DOE Joint Genome Institute"/>
            <person name="Ahrendt S."/>
            <person name="Riley R."/>
            <person name="Andreopoulos W."/>
            <person name="Labutti K."/>
            <person name="Pangilinan J."/>
            <person name="Ruiz-Duenas F.J."/>
            <person name="Barrasa J.M."/>
            <person name="Sanchez-Garcia M."/>
            <person name="Camarero S."/>
            <person name="Miyauchi S."/>
            <person name="Serrano A."/>
            <person name="Linde D."/>
            <person name="Babiker R."/>
            <person name="Drula E."/>
            <person name="Ayuso-Fernandez I."/>
            <person name="Pacheco R."/>
            <person name="Padilla G."/>
            <person name="Ferreira P."/>
            <person name="Barriuso J."/>
            <person name="Kellner H."/>
            <person name="Castanera R."/>
            <person name="Alfaro M."/>
            <person name="Ramirez L."/>
            <person name="Pisabarro A.G."/>
            <person name="Kuo A."/>
            <person name="Tritt A."/>
            <person name="Lipzen A."/>
            <person name="He G."/>
            <person name="Yan M."/>
            <person name="Ng V."/>
            <person name="Cullen D."/>
            <person name="Martin F."/>
            <person name="Rosso M.-N."/>
            <person name="Henrissat B."/>
            <person name="Hibbett D."/>
            <person name="Martinez A.T."/>
            <person name="Grigoriev I.V."/>
        </authorList>
    </citation>
    <scope>NUCLEOTIDE SEQUENCE</scope>
    <source>
        <strain evidence="3">CBS 506.95</strain>
    </source>
</reference>
<organism evidence="3 4">
    <name type="scientific">Crepidotus variabilis</name>
    <dbReference type="NCBI Taxonomy" id="179855"/>
    <lineage>
        <taxon>Eukaryota</taxon>
        <taxon>Fungi</taxon>
        <taxon>Dikarya</taxon>
        <taxon>Basidiomycota</taxon>
        <taxon>Agaricomycotina</taxon>
        <taxon>Agaricomycetes</taxon>
        <taxon>Agaricomycetidae</taxon>
        <taxon>Agaricales</taxon>
        <taxon>Agaricineae</taxon>
        <taxon>Crepidotaceae</taxon>
        <taxon>Crepidotus</taxon>
    </lineage>
</organism>
<proteinExistence type="predicted"/>
<dbReference type="CDD" id="cd22191">
    <property type="entry name" value="DPBB_RlpA_EXP_N-like"/>
    <property type="match status" value="1"/>
</dbReference>
<comment type="caution">
    <text evidence="3">The sequence shown here is derived from an EMBL/GenBank/DDBJ whole genome shotgun (WGS) entry which is preliminary data.</text>
</comment>
<dbReference type="Gene3D" id="2.40.40.10">
    <property type="entry name" value="RlpA-like domain"/>
    <property type="match status" value="1"/>
</dbReference>
<gene>
    <name evidence="3" type="ORF">CPB83DRAFT_755063</name>
</gene>
<keyword evidence="4" id="KW-1185">Reference proteome</keyword>
<protein>
    <recommendedName>
        <fullName evidence="5">RlpA-like protein double-psi beta-barrel domain-containing protein</fullName>
    </recommendedName>
</protein>
<evidence type="ECO:0000313" key="4">
    <source>
        <dbReference type="Proteomes" id="UP000807306"/>
    </source>
</evidence>
<keyword evidence="1 2" id="KW-0732">Signal</keyword>
<evidence type="ECO:0000256" key="2">
    <source>
        <dbReference type="SAM" id="SignalP"/>
    </source>
</evidence>
<feature type="chain" id="PRO_5040196097" description="RlpA-like protein double-psi beta-barrel domain-containing protein" evidence="2">
    <location>
        <begin position="23"/>
        <end position="231"/>
    </location>
</feature>
<evidence type="ECO:0000313" key="3">
    <source>
        <dbReference type="EMBL" id="KAF9534815.1"/>
    </source>
</evidence>
<dbReference type="AlphaFoldDB" id="A0A9P6JWN3"/>
<name>A0A9P6JWN3_9AGAR</name>
<feature type="signal peptide" evidence="2">
    <location>
        <begin position="1"/>
        <end position="22"/>
    </location>
</feature>